<name>A0A0G0HW78_9BACT</name>
<gene>
    <name evidence="1" type="ORF">US67_C0077G0008</name>
</gene>
<accession>A0A0G0HW78</accession>
<proteinExistence type="predicted"/>
<reference evidence="1 2" key="1">
    <citation type="journal article" date="2015" name="Nature">
        <title>rRNA introns, odd ribosomes, and small enigmatic genomes across a large radiation of phyla.</title>
        <authorList>
            <person name="Brown C.T."/>
            <person name="Hug L.A."/>
            <person name="Thomas B.C."/>
            <person name="Sharon I."/>
            <person name="Castelle C.J."/>
            <person name="Singh A."/>
            <person name="Wilkins M.J."/>
            <person name="Williams K.H."/>
            <person name="Banfield J.F."/>
        </authorList>
    </citation>
    <scope>NUCLEOTIDE SEQUENCE [LARGE SCALE GENOMIC DNA]</scope>
</reference>
<evidence type="ECO:0000313" key="1">
    <source>
        <dbReference type="EMBL" id="KKQ46552.1"/>
    </source>
</evidence>
<dbReference type="AlphaFoldDB" id="A0A0G0HW78"/>
<dbReference type="EMBL" id="LBTW01000077">
    <property type="protein sequence ID" value="KKQ46552.1"/>
    <property type="molecule type" value="Genomic_DNA"/>
</dbReference>
<sequence>MWVRLPHLPHKMFNIIFATLSFSAAVASAVAAWYSYSLSKNIYLGTIHQMFFNIISVHTLDEKGEAKHIVMICNFCEYLCGLVRKKIISKKDVDQYLEVFEEKPYVSYAIQRYKVNKRIFPYYVEWLKKNNLFD</sequence>
<protein>
    <submittedName>
        <fullName evidence="1">Uncharacterized protein</fullName>
    </submittedName>
</protein>
<dbReference type="Proteomes" id="UP000034366">
    <property type="component" value="Unassembled WGS sequence"/>
</dbReference>
<evidence type="ECO:0000313" key="2">
    <source>
        <dbReference type="Proteomes" id="UP000034366"/>
    </source>
</evidence>
<comment type="caution">
    <text evidence="1">The sequence shown here is derived from an EMBL/GenBank/DDBJ whole genome shotgun (WGS) entry which is preliminary data.</text>
</comment>
<organism evidence="1 2">
    <name type="scientific">Candidatus Woesebacteria bacterium GW2011_GWD1_38_10</name>
    <dbReference type="NCBI Taxonomy" id="1618592"/>
    <lineage>
        <taxon>Bacteria</taxon>
        <taxon>Candidatus Woeseibacteriota</taxon>
    </lineage>
</organism>